<evidence type="ECO:0000313" key="2">
    <source>
        <dbReference type="Proteomes" id="UP000095282"/>
    </source>
</evidence>
<feature type="domain" description="Sdz-33 F-box" evidence="1">
    <location>
        <begin position="131"/>
        <end position="152"/>
    </location>
</feature>
<protein>
    <submittedName>
        <fullName evidence="3">FBA_2 domain-containing protein</fullName>
    </submittedName>
</protein>
<sequence>MKEQVLFSLSSSKAETLFKFLRNKQLKPNLVIALYYWIGNYVHQNQTLSEILIHVGSELERFCGRVEKVKMGNQLVDLWIEDKNEEFYLKTYWQDFEIGILVISDYICNLFEVGIFLFELRTEHLKMMDMLEELNRFLMHWINGGSPRLKCFVADADIWFFKEELALKGINVQKTKEHTRIYKSPSKDLEFENQEIRRNDGIIASIKYSNGVFSFGVWPDCDDTLHRSIIIVGMGKSNWK</sequence>
<dbReference type="Pfam" id="PF07735">
    <property type="entry name" value="FBA_2"/>
    <property type="match status" value="1"/>
</dbReference>
<evidence type="ECO:0000313" key="3">
    <source>
        <dbReference type="WBParaSite" id="Csp11.Scaffold630.g20236.t3"/>
    </source>
</evidence>
<dbReference type="WBParaSite" id="Csp11.Scaffold630.g20236.t3">
    <property type="protein sequence ID" value="Csp11.Scaffold630.g20236.t3"/>
    <property type="gene ID" value="Csp11.Scaffold630.g20236"/>
</dbReference>
<name>A0A1I7UX74_9PELO</name>
<dbReference type="PANTHER" id="PTHR21503">
    <property type="entry name" value="F-BOX-CONTAINING HYPOTHETICAL PROTEIN C.ELEGANS"/>
    <property type="match status" value="1"/>
</dbReference>
<dbReference type="PANTHER" id="PTHR21503:SF8">
    <property type="entry name" value="F-BOX ASSOCIATED DOMAIN-CONTAINING PROTEIN-RELATED"/>
    <property type="match status" value="1"/>
</dbReference>
<dbReference type="Proteomes" id="UP000095282">
    <property type="component" value="Unplaced"/>
</dbReference>
<accession>A0A1I7UX74</accession>
<proteinExistence type="predicted"/>
<dbReference type="InterPro" id="IPR012885">
    <property type="entry name" value="F-box_Sdz-33"/>
</dbReference>
<keyword evidence="2" id="KW-1185">Reference proteome</keyword>
<dbReference type="AlphaFoldDB" id="A0A1I7UX74"/>
<reference evidence="3" key="1">
    <citation type="submission" date="2016-11" db="UniProtKB">
        <authorList>
            <consortium name="WormBaseParasite"/>
        </authorList>
    </citation>
    <scope>IDENTIFICATION</scope>
</reference>
<evidence type="ECO:0000259" key="1">
    <source>
        <dbReference type="Pfam" id="PF07735"/>
    </source>
</evidence>
<organism evidence="2 3">
    <name type="scientific">Caenorhabditis tropicalis</name>
    <dbReference type="NCBI Taxonomy" id="1561998"/>
    <lineage>
        <taxon>Eukaryota</taxon>
        <taxon>Metazoa</taxon>
        <taxon>Ecdysozoa</taxon>
        <taxon>Nematoda</taxon>
        <taxon>Chromadorea</taxon>
        <taxon>Rhabditida</taxon>
        <taxon>Rhabditina</taxon>
        <taxon>Rhabditomorpha</taxon>
        <taxon>Rhabditoidea</taxon>
        <taxon>Rhabditidae</taxon>
        <taxon>Peloderinae</taxon>
        <taxon>Caenorhabditis</taxon>
    </lineage>
</organism>